<gene>
    <name evidence="1" type="ORF">KY290_017422</name>
</gene>
<name>A0ABQ7VCR2_SOLTU</name>
<dbReference type="PANTHER" id="PTHR31973">
    <property type="entry name" value="POLYPROTEIN, PUTATIVE-RELATED"/>
    <property type="match status" value="1"/>
</dbReference>
<organism evidence="1 2">
    <name type="scientific">Solanum tuberosum</name>
    <name type="common">Potato</name>
    <dbReference type="NCBI Taxonomy" id="4113"/>
    <lineage>
        <taxon>Eukaryota</taxon>
        <taxon>Viridiplantae</taxon>
        <taxon>Streptophyta</taxon>
        <taxon>Embryophyta</taxon>
        <taxon>Tracheophyta</taxon>
        <taxon>Spermatophyta</taxon>
        <taxon>Magnoliopsida</taxon>
        <taxon>eudicotyledons</taxon>
        <taxon>Gunneridae</taxon>
        <taxon>Pentapetalae</taxon>
        <taxon>asterids</taxon>
        <taxon>lamiids</taxon>
        <taxon>Solanales</taxon>
        <taxon>Solanaceae</taxon>
        <taxon>Solanoideae</taxon>
        <taxon>Solaneae</taxon>
        <taxon>Solanum</taxon>
    </lineage>
</organism>
<evidence type="ECO:0000313" key="2">
    <source>
        <dbReference type="Proteomes" id="UP000826656"/>
    </source>
</evidence>
<evidence type="ECO:0000313" key="1">
    <source>
        <dbReference type="EMBL" id="KAH0761349.1"/>
    </source>
</evidence>
<evidence type="ECO:0008006" key="3">
    <source>
        <dbReference type="Google" id="ProtNLM"/>
    </source>
</evidence>
<dbReference type="EMBL" id="JAIVGD010000013">
    <property type="protein sequence ID" value="KAH0761349.1"/>
    <property type="molecule type" value="Genomic_DNA"/>
</dbReference>
<reference evidence="1 2" key="1">
    <citation type="journal article" date="2021" name="bioRxiv">
        <title>Chromosome-scale and haplotype-resolved genome assembly of a tetraploid potato cultivar.</title>
        <authorList>
            <person name="Sun H."/>
            <person name="Jiao W.-B."/>
            <person name="Krause K."/>
            <person name="Campoy J.A."/>
            <person name="Goel M."/>
            <person name="Folz-Donahue K."/>
            <person name="Kukat C."/>
            <person name="Huettel B."/>
            <person name="Schneeberger K."/>
        </authorList>
    </citation>
    <scope>NUCLEOTIDE SEQUENCE [LARGE SCALE GENOMIC DNA]</scope>
    <source>
        <strain evidence="1">SolTubOtavaFocal</strain>
        <tissue evidence="1">Leaves</tissue>
    </source>
</reference>
<sequence length="147" mass="16758">MGDHIVEYGRIFYYKDGILRTNPGSTCIVKVGETAETGHKIFEGFYVCFHALRKAFFGGTRRCIGLDGCFLKGVCRGQLLVVYRDGNNQMLPIAWAVVEVENKFTWAWFFTLVKNDLDLREGHELTLITDMQKIWTGNCSGRFITTC</sequence>
<dbReference type="Proteomes" id="UP000826656">
    <property type="component" value="Unassembled WGS sequence"/>
</dbReference>
<dbReference type="PANTHER" id="PTHR31973:SF197">
    <property type="entry name" value="SWIM-TYPE DOMAIN-CONTAINING PROTEIN"/>
    <property type="match status" value="1"/>
</dbReference>
<proteinExistence type="predicted"/>
<accession>A0ABQ7VCR2</accession>
<keyword evidence="2" id="KW-1185">Reference proteome</keyword>
<protein>
    <recommendedName>
        <fullName evidence="3">MULE transposase domain-containing protein</fullName>
    </recommendedName>
</protein>
<comment type="caution">
    <text evidence="1">The sequence shown here is derived from an EMBL/GenBank/DDBJ whole genome shotgun (WGS) entry which is preliminary data.</text>
</comment>